<feature type="compositionally biased region" description="Polar residues" evidence="1">
    <location>
        <begin position="851"/>
        <end position="861"/>
    </location>
</feature>
<feature type="region of interest" description="Disordered" evidence="1">
    <location>
        <begin position="931"/>
        <end position="953"/>
    </location>
</feature>
<dbReference type="Pfam" id="PF00651">
    <property type="entry name" value="BTB"/>
    <property type="match status" value="1"/>
</dbReference>
<feature type="region of interest" description="Disordered" evidence="1">
    <location>
        <begin position="1439"/>
        <end position="1477"/>
    </location>
</feature>
<feature type="region of interest" description="Disordered" evidence="1">
    <location>
        <begin position="1130"/>
        <end position="1228"/>
    </location>
</feature>
<feature type="compositionally biased region" description="Low complexity" evidence="1">
    <location>
        <begin position="778"/>
        <end position="790"/>
    </location>
</feature>
<dbReference type="InterPro" id="IPR000210">
    <property type="entry name" value="BTB/POZ_dom"/>
</dbReference>
<proteinExistence type="predicted"/>
<dbReference type="SMART" id="SM00225">
    <property type="entry name" value="BTB"/>
    <property type="match status" value="1"/>
</dbReference>
<evidence type="ECO:0000256" key="1">
    <source>
        <dbReference type="SAM" id="MobiDB-lite"/>
    </source>
</evidence>
<evidence type="ECO:0000313" key="4">
    <source>
        <dbReference type="RefSeq" id="XP_006816788.1"/>
    </source>
</evidence>
<dbReference type="CDD" id="cd22999">
    <property type="entry name" value="SAP_SLX4"/>
    <property type="match status" value="1"/>
</dbReference>
<feature type="region of interest" description="Disordered" evidence="1">
    <location>
        <begin position="741"/>
        <end position="760"/>
    </location>
</feature>
<dbReference type="PROSITE" id="PS50097">
    <property type="entry name" value="BTB"/>
    <property type="match status" value="1"/>
</dbReference>
<feature type="compositionally biased region" description="Polar residues" evidence="1">
    <location>
        <begin position="165"/>
        <end position="174"/>
    </location>
</feature>
<feature type="compositionally biased region" description="Basic and acidic residues" evidence="1">
    <location>
        <begin position="175"/>
        <end position="194"/>
    </location>
</feature>
<feature type="domain" description="BTB" evidence="2">
    <location>
        <begin position="636"/>
        <end position="709"/>
    </location>
</feature>
<protein>
    <submittedName>
        <fullName evidence="4">Structure-specific endonuclease subunit SLX4-like</fullName>
    </submittedName>
</protein>
<feature type="compositionally biased region" description="Basic residues" evidence="1">
    <location>
        <begin position="551"/>
        <end position="561"/>
    </location>
</feature>
<feature type="region of interest" description="Disordered" evidence="1">
    <location>
        <begin position="324"/>
        <end position="347"/>
    </location>
</feature>
<feature type="region of interest" description="Disordered" evidence="1">
    <location>
        <begin position="1057"/>
        <end position="1081"/>
    </location>
</feature>
<gene>
    <name evidence="4" type="primary">LOC102802015</name>
</gene>
<evidence type="ECO:0000313" key="3">
    <source>
        <dbReference type="Proteomes" id="UP000694865"/>
    </source>
</evidence>
<feature type="region of interest" description="Disordered" evidence="1">
    <location>
        <begin position="551"/>
        <end position="571"/>
    </location>
</feature>
<accession>A0ABM0M9U7</accession>
<dbReference type="Proteomes" id="UP000694865">
    <property type="component" value="Unplaced"/>
</dbReference>
<name>A0ABM0M9U7_SACKO</name>
<dbReference type="PANTHER" id="PTHR21541:SF3">
    <property type="entry name" value="STRUCTURE-SPECIFIC ENDONUCLEASE SUBUNIT SLX4"/>
    <property type="match status" value="1"/>
</dbReference>
<sequence>MNEKTNIKARIVLNKLPNVISPAKTYPMKEVEKYCSPNKAKKQKRRSIPSSSEICAKKVLKKAKRQQSALGNIFMSPGDEEDFQETSIKFPKRKRRRPTKTESKSTARKIVSSKVHVQSLRSSSNDEIGENVCCPTCHAGFTSTTEMQTHVTKCLKNKFSNAKGTSKASRSLTSTKRDNTESIDAEKQKNRESSNKSPDLKTTVAEYNCQICEKDLTHMTEIRRAQHVNQCLDKSMSSCDGTSISSNTIAVKTVKSKDEQSHVIVAKESTVPEPAPQVILLDEPIAVHPKEKVCCVICQKDLSHMVLKCRDQHMNKCIDLSAGQSSASDSVDTTATRNSESKTENSMSGILTTAVQCPVCSKDIQGLKAPEVHVKKCALKNKVTTVKLLKMVKEQKETPITVTVRQKTETIQQKTKIPKQRQLKPPSSLQDEQLSLAKAMSLSLTKDDQKGVKKGRKKDNKEATIPRLVLVTPEEVQKAVTERLSAIITQSEFENYEDTPPLMKSKFAMNSDATQLSCQLWKLTGQNDPSDTTPLKFYVADLKPIISPVKKKKTPKIKTPKKIKDGNDEDMSTQELGRTVHILAQLADEGLIDSSSSSMSGISSIRELTLQSSIQNEYQQMLIGDLAKMINNPHFSDVIINIADGESLYCHSFMLASRSDKLAKVLNATETRNEDGKLELNWTKWTQFSFDAVFAFLKFLYTAELDIPVNFLNDVSEIADRFKVTQLQSACKELIHGIQKVASPQHNDTEDSDSADQKTDSDFVEKDVDELLNSLWGNENSSDNDSQSSNDDNETETYDRELEDVYKYMSTQRARNQTSSCQESKLKSHSPQNDNQISTAAESSSDEPAFNSGSRRNNPDVTLTEIELDTDNNSDNSVKMSSEVKKRKLSPDKACKSPRTKVAKDVQSVFCSPVREKKSFECSSVSAITPDLFGGDDDDSTETETPATSLGEAERNALIYTPEVCINVNKGDEKSSATQSFVKSTPLHVDCEKKLNFDESQFEKRDSSDTLLSPGNMTKEDDELIICCESDDDKVLDMPSDSPTFGIASTSCTLPPHLLKVGQSPRSSPRPDASQLTPTGAIPAHMSPVILLEDCLTNPRMHKFIRSEHKTIKPVSPLDREKHMYVMIEDEDDEDDNVNDDGDENDDANNDNEEHHNGNYEDDDDPMKEGVNNFDDDNVLLVPGEHKNADFTMEDENNGNHGNNNDDKNSTSTEDDLCNSSPEKKVNSLKNSLLQESLNNTMMDFDDDGGYNMDFCAALDQTVAEQSDSPHAKINAGSITNNDNIVEDAVDLRQCLGESFNVNDLDLSLMLPNSPEHAICEERSPKQPNITLSEVATPSSAVPRLESAFSGSSTPNACIETPGGPVTPMPMYYDMNTPLLKGELHKFGVRPLPRKKAVILLKNIYDFTHQGKLYQKAVLPTNPSTSVTNENIVKAKIVDQIDEPVDESDTDKELDNMNSSQNSDSDDGDDFGESILVGDDESDEDLTASQQASEADKPAQVKNYIKTRKDWYLRILQYEIVTTTRLNYRVVCFYRNEQVYNPKVGTDGEPYDPGSTAE</sequence>
<dbReference type="GeneID" id="102802015"/>
<feature type="compositionally biased region" description="Acidic residues" evidence="1">
    <location>
        <begin position="1440"/>
        <end position="1452"/>
    </location>
</feature>
<feature type="compositionally biased region" description="Polar residues" evidence="1">
    <location>
        <begin position="811"/>
        <end position="843"/>
    </location>
</feature>
<dbReference type="SUPFAM" id="SSF54695">
    <property type="entry name" value="POZ domain"/>
    <property type="match status" value="1"/>
</dbReference>
<feature type="region of interest" description="Disordered" evidence="1">
    <location>
        <begin position="165"/>
        <end position="199"/>
    </location>
</feature>
<feature type="region of interest" description="Disordered" evidence="1">
    <location>
        <begin position="775"/>
        <end position="797"/>
    </location>
</feature>
<dbReference type="RefSeq" id="XP_006816788.1">
    <property type="nucleotide sequence ID" value="XM_006816725.1"/>
</dbReference>
<feature type="region of interest" description="Disordered" evidence="1">
    <location>
        <begin position="91"/>
        <end position="123"/>
    </location>
</feature>
<evidence type="ECO:0000259" key="2">
    <source>
        <dbReference type="PROSITE" id="PS50097"/>
    </source>
</evidence>
<organism evidence="3 4">
    <name type="scientific">Saccoglossus kowalevskii</name>
    <name type="common">Acorn worm</name>
    <dbReference type="NCBI Taxonomy" id="10224"/>
    <lineage>
        <taxon>Eukaryota</taxon>
        <taxon>Metazoa</taxon>
        <taxon>Hemichordata</taxon>
        <taxon>Enteropneusta</taxon>
        <taxon>Harrimaniidae</taxon>
        <taxon>Saccoglossus</taxon>
    </lineage>
</organism>
<keyword evidence="3" id="KW-1185">Reference proteome</keyword>
<dbReference type="InterPro" id="IPR011333">
    <property type="entry name" value="SKP1/BTB/POZ_sf"/>
</dbReference>
<feature type="compositionally biased region" description="Acidic residues" evidence="1">
    <location>
        <begin position="1130"/>
        <end position="1151"/>
    </location>
</feature>
<reference evidence="4" key="1">
    <citation type="submission" date="2025-08" db="UniProtKB">
        <authorList>
            <consortium name="RefSeq"/>
        </authorList>
    </citation>
    <scope>IDENTIFICATION</scope>
    <source>
        <tissue evidence="4">Testes</tissue>
    </source>
</reference>
<feature type="compositionally biased region" description="Acidic residues" evidence="1">
    <location>
        <begin position="1464"/>
        <end position="1477"/>
    </location>
</feature>
<feature type="compositionally biased region" description="Low complexity" evidence="1">
    <location>
        <begin position="325"/>
        <end position="336"/>
    </location>
</feature>
<dbReference type="Gene3D" id="3.30.710.10">
    <property type="entry name" value="Potassium Channel Kv1.1, Chain A"/>
    <property type="match status" value="1"/>
</dbReference>
<dbReference type="PANTHER" id="PTHR21541">
    <property type="entry name" value="BTB POZ DOMAIN CONTAINING 12"/>
    <property type="match status" value="1"/>
</dbReference>
<feature type="region of interest" description="Disordered" evidence="1">
    <location>
        <begin position="811"/>
        <end position="896"/>
    </location>
</feature>